<feature type="transmembrane region" description="Helical" evidence="1">
    <location>
        <begin position="130"/>
        <end position="151"/>
    </location>
</feature>
<dbReference type="EMBL" id="DXIE01000035">
    <property type="protein sequence ID" value="HIV62433.1"/>
    <property type="molecule type" value="Genomic_DNA"/>
</dbReference>
<name>A0A9D1PHW2_9FIRM</name>
<sequence length="325" mass="37220">MSYFILCILQNIVIPSDKSNINHSVRIRFVMYCSIHLTTIGVFALTTNYTLSDVLTLDNIFLICTCITSFIFSLLRFFGLMIRKNSTFDINSGQIKEFQYLYNFLNINIIYIFVEALLCEFPRYLTTNLSTLLCSNILSILLVSCYIESLLKILNENKAKNLNIELSKSLGDYNIKLDKMRAHAHYDSLTGARSRIFLIQEAMRLLDNNILFSLVYIDLNRLKHINDTQGHKKGDEYLSNFVKSISSNLRADDIISRFGGDEFILLLNGCTCEDARTRLNDIRNNIKFPFSAGISDSTETKTLDALISSADKRMYLEKQKGNAYV</sequence>
<evidence type="ECO:0000256" key="1">
    <source>
        <dbReference type="SAM" id="Phobius"/>
    </source>
</evidence>
<dbReference type="PROSITE" id="PS50887">
    <property type="entry name" value="GGDEF"/>
    <property type="match status" value="1"/>
</dbReference>
<feature type="domain" description="GGDEF" evidence="2">
    <location>
        <begin position="210"/>
        <end position="325"/>
    </location>
</feature>
<dbReference type="PANTHER" id="PTHR45138">
    <property type="entry name" value="REGULATORY COMPONENTS OF SENSORY TRANSDUCTION SYSTEM"/>
    <property type="match status" value="1"/>
</dbReference>
<protein>
    <submittedName>
        <fullName evidence="3">GGDEF domain-containing protein</fullName>
    </submittedName>
</protein>
<dbReference type="InterPro" id="IPR029787">
    <property type="entry name" value="Nucleotide_cyclase"/>
</dbReference>
<feature type="transmembrane region" description="Helical" evidence="1">
    <location>
        <begin position="60"/>
        <end position="79"/>
    </location>
</feature>
<evidence type="ECO:0000259" key="2">
    <source>
        <dbReference type="PROSITE" id="PS50887"/>
    </source>
</evidence>
<organism evidence="3 4">
    <name type="scientific">Candidatus Butyricicoccus avistercoris</name>
    <dbReference type="NCBI Taxonomy" id="2838518"/>
    <lineage>
        <taxon>Bacteria</taxon>
        <taxon>Bacillati</taxon>
        <taxon>Bacillota</taxon>
        <taxon>Clostridia</taxon>
        <taxon>Eubacteriales</taxon>
        <taxon>Butyricicoccaceae</taxon>
        <taxon>Butyricicoccus</taxon>
    </lineage>
</organism>
<gene>
    <name evidence="3" type="ORF">H9746_06300</name>
</gene>
<dbReference type="InterPro" id="IPR050469">
    <property type="entry name" value="Diguanylate_Cyclase"/>
</dbReference>
<reference evidence="3" key="2">
    <citation type="submission" date="2021-04" db="EMBL/GenBank/DDBJ databases">
        <authorList>
            <person name="Gilroy R."/>
        </authorList>
    </citation>
    <scope>NUCLEOTIDE SEQUENCE</scope>
    <source>
        <strain evidence="3">CHK193-4272</strain>
    </source>
</reference>
<dbReference type="Pfam" id="PF00990">
    <property type="entry name" value="GGDEF"/>
    <property type="match status" value="1"/>
</dbReference>
<dbReference type="InterPro" id="IPR043128">
    <property type="entry name" value="Rev_trsase/Diguanyl_cyclase"/>
</dbReference>
<dbReference type="AlphaFoldDB" id="A0A9D1PHW2"/>
<dbReference type="CDD" id="cd01949">
    <property type="entry name" value="GGDEF"/>
    <property type="match status" value="1"/>
</dbReference>
<keyword evidence="1" id="KW-1133">Transmembrane helix</keyword>
<dbReference type="SMART" id="SM00267">
    <property type="entry name" value="GGDEF"/>
    <property type="match status" value="1"/>
</dbReference>
<dbReference type="GO" id="GO:0052621">
    <property type="term" value="F:diguanylate cyclase activity"/>
    <property type="evidence" value="ECO:0007669"/>
    <property type="project" value="TreeGrafter"/>
</dbReference>
<dbReference type="PANTHER" id="PTHR45138:SF9">
    <property type="entry name" value="DIGUANYLATE CYCLASE DGCM-RELATED"/>
    <property type="match status" value="1"/>
</dbReference>
<evidence type="ECO:0000313" key="4">
    <source>
        <dbReference type="Proteomes" id="UP000886808"/>
    </source>
</evidence>
<proteinExistence type="predicted"/>
<evidence type="ECO:0000313" key="3">
    <source>
        <dbReference type="EMBL" id="HIV62433.1"/>
    </source>
</evidence>
<dbReference type="InterPro" id="IPR000160">
    <property type="entry name" value="GGDEF_dom"/>
</dbReference>
<reference evidence="3" key="1">
    <citation type="journal article" date="2021" name="PeerJ">
        <title>Extensive microbial diversity within the chicken gut microbiome revealed by metagenomics and culture.</title>
        <authorList>
            <person name="Gilroy R."/>
            <person name="Ravi A."/>
            <person name="Getino M."/>
            <person name="Pursley I."/>
            <person name="Horton D.L."/>
            <person name="Alikhan N.F."/>
            <person name="Baker D."/>
            <person name="Gharbi K."/>
            <person name="Hall N."/>
            <person name="Watson M."/>
            <person name="Adriaenssens E.M."/>
            <person name="Foster-Nyarko E."/>
            <person name="Jarju S."/>
            <person name="Secka A."/>
            <person name="Antonio M."/>
            <person name="Oren A."/>
            <person name="Chaudhuri R.R."/>
            <person name="La Ragione R."/>
            <person name="Hildebrand F."/>
            <person name="Pallen M.J."/>
        </authorList>
    </citation>
    <scope>NUCLEOTIDE SEQUENCE</scope>
    <source>
        <strain evidence="3">CHK193-4272</strain>
    </source>
</reference>
<dbReference type="Gene3D" id="3.30.70.270">
    <property type="match status" value="1"/>
</dbReference>
<dbReference type="Proteomes" id="UP000886808">
    <property type="component" value="Unassembled WGS sequence"/>
</dbReference>
<keyword evidence="1" id="KW-0812">Transmembrane</keyword>
<accession>A0A9D1PHW2</accession>
<comment type="caution">
    <text evidence="3">The sequence shown here is derived from an EMBL/GenBank/DDBJ whole genome shotgun (WGS) entry which is preliminary data.</text>
</comment>
<feature type="transmembrane region" description="Helical" evidence="1">
    <location>
        <begin position="29"/>
        <end position="48"/>
    </location>
</feature>
<keyword evidence="1" id="KW-0472">Membrane</keyword>
<feature type="transmembrane region" description="Helical" evidence="1">
    <location>
        <begin position="100"/>
        <end position="118"/>
    </location>
</feature>
<dbReference type="NCBIfam" id="TIGR00254">
    <property type="entry name" value="GGDEF"/>
    <property type="match status" value="1"/>
</dbReference>
<dbReference type="SUPFAM" id="SSF55073">
    <property type="entry name" value="Nucleotide cyclase"/>
    <property type="match status" value="1"/>
</dbReference>